<dbReference type="PROSITE" id="PS00041">
    <property type="entry name" value="HTH_ARAC_FAMILY_1"/>
    <property type="match status" value="1"/>
</dbReference>
<keyword evidence="1" id="KW-0805">Transcription regulation</keyword>
<dbReference type="SMART" id="SM00342">
    <property type="entry name" value="HTH_ARAC"/>
    <property type="match status" value="1"/>
</dbReference>
<accession>A0ABU9X3J4</accession>
<dbReference type="InterPro" id="IPR018060">
    <property type="entry name" value="HTH_AraC"/>
</dbReference>
<dbReference type="InterPro" id="IPR029062">
    <property type="entry name" value="Class_I_gatase-like"/>
</dbReference>
<dbReference type="PANTHER" id="PTHR43130">
    <property type="entry name" value="ARAC-FAMILY TRANSCRIPTIONAL REGULATOR"/>
    <property type="match status" value="1"/>
</dbReference>
<dbReference type="Pfam" id="PF12833">
    <property type="entry name" value="HTH_18"/>
    <property type="match status" value="1"/>
</dbReference>
<dbReference type="PANTHER" id="PTHR43130:SF3">
    <property type="entry name" value="HTH-TYPE TRANSCRIPTIONAL REGULATOR RV1931C"/>
    <property type="match status" value="1"/>
</dbReference>
<dbReference type="InterPro" id="IPR018062">
    <property type="entry name" value="HTH_AraC-typ_CS"/>
</dbReference>
<dbReference type="EMBL" id="JBDFRB010000025">
    <property type="protein sequence ID" value="MEN2746028.1"/>
    <property type="molecule type" value="Genomic_DNA"/>
</dbReference>
<dbReference type="Gene3D" id="1.10.10.60">
    <property type="entry name" value="Homeodomain-like"/>
    <property type="match status" value="1"/>
</dbReference>
<dbReference type="Proteomes" id="UP001422074">
    <property type="component" value="Unassembled WGS sequence"/>
</dbReference>
<dbReference type="SUPFAM" id="SSF46689">
    <property type="entry name" value="Homeodomain-like"/>
    <property type="match status" value="2"/>
</dbReference>
<comment type="caution">
    <text evidence="5">The sequence shown here is derived from an EMBL/GenBank/DDBJ whole genome shotgun (WGS) entry which is preliminary data.</text>
</comment>
<keyword evidence="2" id="KW-0238">DNA-binding</keyword>
<dbReference type="RefSeq" id="WP_345886629.1">
    <property type="nucleotide sequence ID" value="NZ_JBDFRB010000025.1"/>
</dbReference>
<dbReference type="InterPro" id="IPR002818">
    <property type="entry name" value="DJ-1/PfpI"/>
</dbReference>
<protein>
    <submittedName>
        <fullName evidence="5">Helix-turn-helix domain-containing protein</fullName>
    </submittedName>
</protein>
<organism evidence="5 6">
    <name type="scientific">Sinomonas halotolerans</name>
    <dbReference type="NCBI Taxonomy" id="1644133"/>
    <lineage>
        <taxon>Bacteria</taxon>
        <taxon>Bacillati</taxon>
        <taxon>Actinomycetota</taxon>
        <taxon>Actinomycetes</taxon>
        <taxon>Micrococcales</taxon>
        <taxon>Micrococcaceae</taxon>
        <taxon>Sinomonas</taxon>
    </lineage>
</organism>
<sequence length="337" mass="36459">MGAKKNPPAPHASPDSVPHRVALVLTDNLPLFEVAIPCEVFGIARPDLHDPWYALTMVRGEPGGITTAGGLAPSSAAPLEALREMDTIVVPACERSLQLDRAAQEPLLTELRAAAARGARVASLCSGAYLLAQAGLLDGRDATTHWMNWEDFEASFPAVRLRRDVLFTSDSGVYTSAGTAAGVELCLELVREDFGDAVAASVARRMVVAERRGAAQSEYLESVGQPLPSDPVRHAMDWALKNLHAPIGPDAMARRARMSRRTLYRRFEAAAGTSPTQWLLERRIDAARRLLESTDLPVDRVAERAGIGTAANLRSHFARAVGMSPSAYRRARRRVPA</sequence>
<evidence type="ECO:0000256" key="1">
    <source>
        <dbReference type="ARBA" id="ARBA00023015"/>
    </source>
</evidence>
<proteinExistence type="predicted"/>
<dbReference type="InterPro" id="IPR052158">
    <property type="entry name" value="INH-QAR"/>
</dbReference>
<evidence type="ECO:0000256" key="3">
    <source>
        <dbReference type="ARBA" id="ARBA00023163"/>
    </source>
</evidence>
<evidence type="ECO:0000259" key="4">
    <source>
        <dbReference type="PROSITE" id="PS01124"/>
    </source>
</evidence>
<feature type="domain" description="HTH araC/xylS-type" evidence="4">
    <location>
        <begin position="233"/>
        <end position="331"/>
    </location>
</feature>
<dbReference type="PROSITE" id="PS01124">
    <property type="entry name" value="HTH_ARAC_FAMILY_2"/>
    <property type="match status" value="1"/>
</dbReference>
<evidence type="ECO:0000313" key="6">
    <source>
        <dbReference type="Proteomes" id="UP001422074"/>
    </source>
</evidence>
<dbReference type="Gene3D" id="3.40.50.880">
    <property type="match status" value="1"/>
</dbReference>
<dbReference type="SUPFAM" id="SSF52317">
    <property type="entry name" value="Class I glutamine amidotransferase-like"/>
    <property type="match status" value="1"/>
</dbReference>
<dbReference type="CDD" id="cd03137">
    <property type="entry name" value="GATase1_AraC_1"/>
    <property type="match status" value="1"/>
</dbReference>
<keyword evidence="6" id="KW-1185">Reference proteome</keyword>
<evidence type="ECO:0000256" key="2">
    <source>
        <dbReference type="ARBA" id="ARBA00023125"/>
    </source>
</evidence>
<evidence type="ECO:0000313" key="5">
    <source>
        <dbReference type="EMBL" id="MEN2746028.1"/>
    </source>
</evidence>
<reference evidence="5 6" key="1">
    <citation type="submission" date="2024-05" db="EMBL/GenBank/DDBJ databases">
        <title>Sinomonas sp. nov., isolated from a waste landfill.</title>
        <authorList>
            <person name="Zhao Y."/>
        </authorList>
    </citation>
    <scope>NUCLEOTIDE SEQUENCE [LARGE SCALE GENOMIC DNA]</scope>
    <source>
        <strain evidence="5 6">CCTCC AB2014300</strain>
    </source>
</reference>
<gene>
    <name evidence="5" type="ORF">ABCQ75_16005</name>
</gene>
<dbReference type="InterPro" id="IPR009057">
    <property type="entry name" value="Homeodomain-like_sf"/>
</dbReference>
<dbReference type="Pfam" id="PF01965">
    <property type="entry name" value="DJ-1_PfpI"/>
    <property type="match status" value="1"/>
</dbReference>
<keyword evidence="3" id="KW-0804">Transcription</keyword>
<name>A0ABU9X3J4_9MICC</name>